<feature type="domain" description="Biopterin-dependent aromatic amino acid hydroxylase family profile" evidence="1">
    <location>
        <begin position="1"/>
        <end position="26"/>
    </location>
</feature>
<dbReference type="GO" id="GO:0016714">
    <property type="term" value="F:oxidoreductase activity, acting on paired donors, with incorporation or reduction of molecular oxygen, reduced pteridine as one donor, and incorporation of one atom of oxygen"/>
    <property type="evidence" value="ECO:0007669"/>
    <property type="project" value="InterPro"/>
</dbReference>
<dbReference type="AlphaFoldDB" id="A0A2P2IS11"/>
<dbReference type="EMBL" id="GGEC01003522">
    <property type="protein sequence ID" value="MBW84005.1"/>
    <property type="molecule type" value="Transcribed_RNA"/>
</dbReference>
<name>A0A2P2IS11_RHIMU</name>
<dbReference type="PROSITE" id="PS51410">
    <property type="entry name" value="BH4_AAA_HYDROXYL_2"/>
    <property type="match status" value="1"/>
</dbReference>
<reference evidence="2" key="1">
    <citation type="submission" date="2018-02" db="EMBL/GenBank/DDBJ databases">
        <title>Rhizophora mucronata_Transcriptome.</title>
        <authorList>
            <person name="Meera S.P."/>
            <person name="Sreeshan A."/>
            <person name="Augustine A."/>
        </authorList>
    </citation>
    <scope>NUCLEOTIDE SEQUENCE</scope>
    <source>
        <tissue evidence="2">Leaf</tissue>
    </source>
</reference>
<evidence type="ECO:0000259" key="1">
    <source>
        <dbReference type="PROSITE" id="PS51410"/>
    </source>
</evidence>
<evidence type="ECO:0000313" key="2">
    <source>
        <dbReference type="EMBL" id="MBW84005.1"/>
    </source>
</evidence>
<proteinExistence type="predicted"/>
<accession>A0A2P2IS11</accession>
<organism evidence="2">
    <name type="scientific">Rhizophora mucronata</name>
    <name type="common">Asiatic mangrove</name>
    <dbReference type="NCBI Taxonomy" id="61149"/>
    <lineage>
        <taxon>Eukaryota</taxon>
        <taxon>Viridiplantae</taxon>
        <taxon>Streptophyta</taxon>
        <taxon>Embryophyta</taxon>
        <taxon>Tracheophyta</taxon>
        <taxon>Spermatophyta</taxon>
        <taxon>Magnoliopsida</taxon>
        <taxon>eudicotyledons</taxon>
        <taxon>Gunneridae</taxon>
        <taxon>Pentapetalae</taxon>
        <taxon>rosids</taxon>
        <taxon>fabids</taxon>
        <taxon>Malpighiales</taxon>
        <taxon>Rhizophoraceae</taxon>
        <taxon>Rhizophora</taxon>
    </lineage>
</organism>
<sequence>MKHAVGFISSLFSVYWLRTDVGLMHE</sequence>
<protein>
    <recommendedName>
        <fullName evidence="1">Biopterin-dependent aromatic amino acid hydroxylase family profile domain-containing protein</fullName>
    </recommendedName>
</protein>
<dbReference type="InterPro" id="IPR019774">
    <property type="entry name" value="Aromatic-AA_hydroxylase_C"/>
</dbReference>